<reference evidence="2" key="1">
    <citation type="journal article" date="2016" name="Nat. Biotechnol.">
        <title>Sequencing wild and cultivated cassava and related species reveals extensive interspecific hybridization and genetic diversity.</title>
        <authorList>
            <person name="Bredeson J.V."/>
            <person name="Lyons J.B."/>
            <person name="Prochnik S.E."/>
            <person name="Wu G.A."/>
            <person name="Ha C.M."/>
            <person name="Edsinger-Gonzales E."/>
            <person name="Grimwood J."/>
            <person name="Schmutz J."/>
            <person name="Rabbi I.Y."/>
            <person name="Egesi C."/>
            <person name="Nauluvula P."/>
            <person name="Lebot V."/>
            <person name="Ndunguru J."/>
            <person name="Mkamilo G."/>
            <person name="Bart R.S."/>
            <person name="Setter T.L."/>
            <person name="Gleadow R.M."/>
            <person name="Kulakow P."/>
            <person name="Ferguson M.E."/>
            <person name="Rounsley S."/>
            <person name="Rokhsar D.S."/>
        </authorList>
    </citation>
    <scope>NUCLEOTIDE SEQUENCE [LARGE SCALE GENOMIC DNA]</scope>
    <source>
        <strain evidence="2">cv. AM560-2</strain>
    </source>
</reference>
<protein>
    <submittedName>
        <fullName evidence="1">Uncharacterized protein</fullName>
    </submittedName>
</protein>
<evidence type="ECO:0000313" key="1">
    <source>
        <dbReference type="EMBL" id="KAG8660352.1"/>
    </source>
</evidence>
<organism evidence="1 2">
    <name type="scientific">Manihot esculenta</name>
    <name type="common">Cassava</name>
    <name type="synonym">Jatropha manihot</name>
    <dbReference type="NCBI Taxonomy" id="3983"/>
    <lineage>
        <taxon>Eukaryota</taxon>
        <taxon>Viridiplantae</taxon>
        <taxon>Streptophyta</taxon>
        <taxon>Embryophyta</taxon>
        <taxon>Tracheophyta</taxon>
        <taxon>Spermatophyta</taxon>
        <taxon>Magnoliopsida</taxon>
        <taxon>eudicotyledons</taxon>
        <taxon>Gunneridae</taxon>
        <taxon>Pentapetalae</taxon>
        <taxon>rosids</taxon>
        <taxon>fabids</taxon>
        <taxon>Malpighiales</taxon>
        <taxon>Euphorbiaceae</taxon>
        <taxon>Crotonoideae</taxon>
        <taxon>Manihoteae</taxon>
        <taxon>Manihot</taxon>
    </lineage>
</organism>
<comment type="caution">
    <text evidence="1">The sequence shown here is derived from an EMBL/GenBank/DDBJ whole genome shotgun (WGS) entry which is preliminary data.</text>
</comment>
<name>A0ACB7I629_MANES</name>
<gene>
    <name evidence="1" type="ORF">MANES_02G148600v8</name>
</gene>
<dbReference type="Proteomes" id="UP000091857">
    <property type="component" value="Chromosome 2"/>
</dbReference>
<dbReference type="EMBL" id="CM004388">
    <property type="protein sequence ID" value="KAG8660352.1"/>
    <property type="molecule type" value="Genomic_DNA"/>
</dbReference>
<evidence type="ECO:0000313" key="2">
    <source>
        <dbReference type="Proteomes" id="UP000091857"/>
    </source>
</evidence>
<accession>A0ACB7I629</accession>
<sequence>MAKMHRKLFPALSAINQTGDCPDFCDPACPYNCYPYADYYYLSPPPPPPPPPSLLPAEHRLSPYVIVTVSLLASFFLVVSYYVIIAKSCPSWCCSRNNRQPRDEADDADEEFLDENQVDHPIWFITTAGLQQSIINSITVCRYKRGEGLIEGTECSVCLSEFQQDETLRLLPKCNHAFHISCIDTWLRSHTNCPLCRAHIVNDPVNTSLVSANQNPGTQNAVIRTQMDNSEVDGESGNPQDLERNEQRENRAGAEEGGEIVLVGNERIMKDDANSTETDDIEKINESGDDFEVAKSEIQPIRRSVSLDSLKAATMYLNLTNTSAVELEGSLINQKENSEQPNPSIVSKQDAFKQLRSSCITQHLHKSPVSMKRSFSCGGRFFSSRQNRNLNSILPL</sequence>
<keyword evidence="2" id="KW-1185">Reference proteome</keyword>
<proteinExistence type="predicted"/>